<dbReference type="InterPro" id="IPR001077">
    <property type="entry name" value="COMT_C"/>
</dbReference>
<keyword evidence="1" id="KW-0489">Methyltransferase</keyword>
<keyword evidence="7" id="KW-1185">Reference proteome</keyword>
<dbReference type="Gene3D" id="1.10.10.10">
    <property type="entry name" value="Winged helix-like DNA-binding domain superfamily/Winged helix DNA-binding domain"/>
    <property type="match status" value="1"/>
</dbReference>
<evidence type="ECO:0000313" key="6">
    <source>
        <dbReference type="EMBL" id="PYI29049.1"/>
    </source>
</evidence>
<name>A0A2V5HX45_9EURO</name>
<dbReference type="InterPro" id="IPR036390">
    <property type="entry name" value="WH_DNA-bd_sf"/>
</dbReference>
<protein>
    <recommendedName>
        <fullName evidence="5">O-methyltransferase C-terminal domain-containing protein</fullName>
    </recommendedName>
</protein>
<feature type="domain" description="O-methyltransferase C-terminal" evidence="5">
    <location>
        <begin position="335"/>
        <end position="468"/>
    </location>
</feature>
<reference evidence="6 7" key="1">
    <citation type="submission" date="2018-02" db="EMBL/GenBank/DDBJ databases">
        <title>The genomes of Aspergillus section Nigri reveals drivers in fungal speciation.</title>
        <authorList>
            <consortium name="DOE Joint Genome Institute"/>
            <person name="Vesth T.C."/>
            <person name="Nybo J."/>
            <person name="Theobald S."/>
            <person name="Brandl J."/>
            <person name="Frisvad J.C."/>
            <person name="Nielsen K.F."/>
            <person name="Lyhne E.K."/>
            <person name="Kogle M.E."/>
            <person name="Kuo A."/>
            <person name="Riley R."/>
            <person name="Clum A."/>
            <person name="Nolan M."/>
            <person name="Lipzen A."/>
            <person name="Salamov A."/>
            <person name="Henrissat B."/>
            <person name="Wiebenga A."/>
            <person name="De vries R.P."/>
            <person name="Grigoriev I.V."/>
            <person name="Mortensen U.H."/>
            <person name="Andersen M.R."/>
            <person name="Baker S.E."/>
        </authorList>
    </citation>
    <scope>NUCLEOTIDE SEQUENCE [LARGE SCALE GENOMIC DNA]</scope>
    <source>
        <strain evidence="6 7">CBS 114.80</strain>
    </source>
</reference>
<dbReference type="GO" id="GO:0044550">
    <property type="term" value="P:secondary metabolite biosynthetic process"/>
    <property type="evidence" value="ECO:0007669"/>
    <property type="project" value="UniProtKB-ARBA"/>
</dbReference>
<dbReference type="Pfam" id="PF00891">
    <property type="entry name" value="Methyltransf_2"/>
    <property type="match status" value="1"/>
</dbReference>
<evidence type="ECO:0000256" key="1">
    <source>
        <dbReference type="ARBA" id="ARBA00022603"/>
    </source>
</evidence>
<dbReference type="InterPro" id="IPR036388">
    <property type="entry name" value="WH-like_DNA-bd_sf"/>
</dbReference>
<dbReference type="GO" id="GO:0008171">
    <property type="term" value="F:O-methyltransferase activity"/>
    <property type="evidence" value="ECO:0007669"/>
    <property type="project" value="InterPro"/>
</dbReference>
<dbReference type="InterPro" id="IPR016461">
    <property type="entry name" value="COMT-like"/>
</dbReference>
<dbReference type="Gene3D" id="3.40.50.150">
    <property type="entry name" value="Vaccinia Virus protein VP39"/>
    <property type="match status" value="1"/>
</dbReference>
<keyword evidence="3" id="KW-0949">S-adenosyl-L-methionine</keyword>
<evidence type="ECO:0000256" key="3">
    <source>
        <dbReference type="ARBA" id="ARBA00022691"/>
    </source>
</evidence>
<feature type="region of interest" description="Disordered" evidence="4">
    <location>
        <begin position="309"/>
        <end position="328"/>
    </location>
</feature>
<feature type="compositionally biased region" description="Basic and acidic residues" evidence="4">
    <location>
        <begin position="316"/>
        <end position="325"/>
    </location>
</feature>
<proteinExistence type="predicted"/>
<dbReference type="PANTHER" id="PTHR43712">
    <property type="entry name" value="PUTATIVE (AFU_ORTHOLOGUE AFUA_4G14580)-RELATED"/>
    <property type="match status" value="1"/>
</dbReference>
<evidence type="ECO:0000256" key="4">
    <source>
        <dbReference type="SAM" id="MobiDB-lite"/>
    </source>
</evidence>
<dbReference type="Proteomes" id="UP000248817">
    <property type="component" value="Unassembled WGS sequence"/>
</dbReference>
<evidence type="ECO:0000313" key="7">
    <source>
        <dbReference type="Proteomes" id="UP000248817"/>
    </source>
</evidence>
<accession>A0A2V5HX45</accession>
<dbReference type="GO" id="GO:0032259">
    <property type="term" value="P:methylation"/>
    <property type="evidence" value="ECO:0007669"/>
    <property type="project" value="UniProtKB-KW"/>
</dbReference>
<gene>
    <name evidence="6" type="ORF">BP00DRAFT_458956</name>
</gene>
<dbReference type="AlphaFoldDB" id="A0A2V5HX45"/>
<dbReference type="InterPro" id="IPR029063">
    <property type="entry name" value="SAM-dependent_MTases_sf"/>
</dbReference>
<sequence>MDPFTLQERVSTIAQTTTGLVDELRRIGDPEPSFEHGLPPSLQTNACAGASTAAGTLRLQLLQQVDELRAVLTEPAHLLTPELRNPALSGHAIIRLGIAESFPSEGTTVPALAQRLRLREDLVRRLLAHSATYHVYYESEPDRFIHTAASRLLAEKPGMRDWLRLGCEELLPATMQIANSILQHPDSAEPEHCGWNIQNQTSEPIFRALAGMPDRARLFAQAMSWHAQEPGFSPRYLAEVFPWESTSSLLAPVREFAAISIPDDVCDPTNHYSKPFTIVDVGGGLGHISRALLAHYLSLSEAEGHDQGIQKSCSGQREHECDRDHSSRRHRRRPVHCIVQDAAQVISQALSTAQAQTAINANNVVESQIAFQAHDFFHEQTVKGADVYLLRLVLHDWSDKYALQILRALIPALQPGAKVVVNERVVPGRHEVHYLVEREARDYDMYMMAFQNARERTLEDWKALFGAADARFGLSAVHRPVGSALAVLEFTWEG</sequence>
<dbReference type="SUPFAM" id="SSF53335">
    <property type="entry name" value="S-adenosyl-L-methionine-dependent methyltransferases"/>
    <property type="match status" value="1"/>
</dbReference>
<dbReference type="SUPFAM" id="SSF46785">
    <property type="entry name" value="Winged helix' DNA-binding domain"/>
    <property type="match status" value="1"/>
</dbReference>
<evidence type="ECO:0000256" key="2">
    <source>
        <dbReference type="ARBA" id="ARBA00022679"/>
    </source>
</evidence>
<evidence type="ECO:0000259" key="5">
    <source>
        <dbReference type="Pfam" id="PF00891"/>
    </source>
</evidence>
<keyword evidence="2" id="KW-0808">Transferase</keyword>
<dbReference type="PANTHER" id="PTHR43712:SF16">
    <property type="entry name" value="O-METHYLTRANSFERASE ELCB"/>
    <property type="match status" value="1"/>
</dbReference>
<dbReference type="EMBL" id="KZ825537">
    <property type="protein sequence ID" value="PYI29049.1"/>
    <property type="molecule type" value="Genomic_DNA"/>
</dbReference>
<organism evidence="6 7">
    <name type="scientific">Aspergillus indologenus CBS 114.80</name>
    <dbReference type="NCBI Taxonomy" id="1450541"/>
    <lineage>
        <taxon>Eukaryota</taxon>
        <taxon>Fungi</taxon>
        <taxon>Dikarya</taxon>
        <taxon>Ascomycota</taxon>
        <taxon>Pezizomycotina</taxon>
        <taxon>Eurotiomycetes</taxon>
        <taxon>Eurotiomycetidae</taxon>
        <taxon>Eurotiales</taxon>
        <taxon>Aspergillaceae</taxon>
        <taxon>Aspergillus</taxon>
        <taxon>Aspergillus subgen. Circumdati</taxon>
    </lineage>
</organism>
<dbReference type="PROSITE" id="PS51683">
    <property type="entry name" value="SAM_OMT_II"/>
    <property type="match status" value="1"/>
</dbReference>